<protein>
    <submittedName>
        <fullName evidence="2">DUF4139 domain-containing protein</fullName>
    </submittedName>
</protein>
<dbReference type="InterPro" id="IPR037291">
    <property type="entry name" value="DUF4139"/>
</dbReference>
<dbReference type="RefSeq" id="WP_284936754.1">
    <property type="nucleotide sequence ID" value="NZ_JANURM010000001.1"/>
</dbReference>
<evidence type="ECO:0000313" key="3">
    <source>
        <dbReference type="Proteomes" id="UP001173801"/>
    </source>
</evidence>
<evidence type="ECO:0000313" key="2">
    <source>
        <dbReference type="EMBL" id="MDL0088126.1"/>
    </source>
</evidence>
<proteinExistence type="predicted"/>
<organism evidence="2 3">
    <name type="scientific">Campylobacter gastrosuis</name>
    <dbReference type="NCBI Taxonomy" id="2974576"/>
    <lineage>
        <taxon>Bacteria</taxon>
        <taxon>Pseudomonadati</taxon>
        <taxon>Campylobacterota</taxon>
        <taxon>Epsilonproteobacteria</taxon>
        <taxon>Campylobacterales</taxon>
        <taxon>Campylobacteraceae</taxon>
        <taxon>Campylobacter</taxon>
    </lineage>
</organism>
<sequence length="434" mass="49809">MKKLLFLPLLALCDSYELEIYKDISILNQTLTNRPSEFKIKVPSSLNENSFEISSDCGLKSKNLSKNITQNSAFTDEIAKIKDEILTLQFSNEILKNVQFEAKNLDEITKNTALIFAKNLENINELNKKLERLNEFENLSFKELDLKFYCTPKSVKISYQSDFLKELNTLVLGDTKANNVQIRQNLKLKNNLTNDISDLEIKIYPISFHQIIAPSPFEPKYLGDEKRIYKASVMMDRSVGFVEQNAFLNTHTIKNVAIKSGEEVEILYQKQDFSANFDIFIDGYNDANAYTRAVLTPNYSLNANAIFKLDGVKVGEFALNLEKDRQSELFFSKNLLINVKKESSKRFADVSFFGQKSTKEWIYEIKNNAKVPLNVVLTERLPISANSDFKVAMLKNSKPDFIEAKTGKSEFKFKLNPNEIKTIEFGYEIDEPKK</sequence>
<dbReference type="Proteomes" id="UP001173801">
    <property type="component" value="Unassembled WGS sequence"/>
</dbReference>
<accession>A0ABT7HMG6</accession>
<keyword evidence="3" id="KW-1185">Reference proteome</keyword>
<gene>
    <name evidence="2" type="ORF">NYG85_01880</name>
</gene>
<reference evidence="2" key="2">
    <citation type="journal article" date="2023" name="Microorganisms">
        <title>Isolation and Genomic Characteristics of Cat-Borne Campylobacter felis sp. nov. and Sheep-Borne Campylobacter ovis sp. nov.</title>
        <authorList>
            <person name="Wang H."/>
            <person name="Li Y."/>
            <person name="Gu Y."/>
            <person name="Zhou G."/>
            <person name="Chen X."/>
            <person name="Zhang X."/>
            <person name="Shao Z."/>
            <person name="Zhang J."/>
            <person name="Zhang M."/>
        </authorList>
    </citation>
    <scope>NUCLEOTIDE SEQUENCE</scope>
    <source>
        <strain evidence="2">PS10</strain>
    </source>
</reference>
<feature type="domain" description="DUF4139" evidence="1">
    <location>
        <begin position="174"/>
        <end position="433"/>
    </location>
</feature>
<name>A0ABT7HMG6_9BACT</name>
<dbReference type="Pfam" id="PF13598">
    <property type="entry name" value="DUF4139"/>
    <property type="match status" value="1"/>
</dbReference>
<reference evidence="2" key="1">
    <citation type="submission" date="2022-08" db="EMBL/GenBank/DDBJ databases">
        <authorList>
            <person name="Wang H."/>
        </authorList>
    </citation>
    <scope>NUCLEOTIDE SEQUENCE</scope>
    <source>
        <strain evidence="2">PS10</strain>
    </source>
</reference>
<comment type="caution">
    <text evidence="2">The sequence shown here is derived from an EMBL/GenBank/DDBJ whole genome shotgun (WGS) entry which is preliminary data.</text>
</comment>
<dbReference type="EMBL" id="JANURM010000001">
    <property type="protein sequence ID" value="MDL0088126.1"/>
    <property type="molecule type" value="Genomic_DNA"/>
</dbReference>
<evidence type="ECO:0000259" key="1">
    <source>
        <dbReference type="Pfam" id="PF13598"/>
    </source>
</evidence>